<gene>
    <name evidence="15" type="ORF">GJA_1010</name>
</gene>
<accession>W0V219</accession>
<dbReference type="InterPro" id="IPR018201">
    <property type="entry name" value="Ketoacyl_synth_AS"/>
</dbReference>
<keyword evidence="8" id="KW-1133">Transmembrane helix</keyword>
<evidence type="ECO:0000256" key="3">
    <source>
        <dbReference type="ARBA" id="ARBA00022458"/>
    </source>
</evidence>
<dbReference type="PATRIC" id="fig|1349767.4.peg.2740"/>
<keyword evidence="4" id="KW-1003">Cell membrane</keyword>
<evidence type="ECO:0000256" key="13">
    <source>
        <dbReference type="RuleBase" id="RU003694"/>
    </source>
</evidence>
<dbReference type="SUPFAM" id="SSF53901">
    <property type="entry name" value="Thiolase-like"/>
    <property type="match status" value="2"/>
</dbReference>
<dbReference type="EMBL" id="HG322949">
    <property type="protein sequence ID" value="CDG81665.1"/>
    <property type="molecule type" value="Genomic_DNA"/>
</dbReference>
<dbReference type="OrthoDB" id="9808669at2"/>
<dbReference type="GO" id="GO:0006633">
    <property type="term" value="P:fatty acid biosynthetic process"/>
    <property type="evidence" value="ECO:0007669"/>
    <property type="project" value="InterPro"/>
</dbReference>
<protein>
    <recommendedName>
        <fullName evidence="11">Nodulation protein E</fullName>
    </recommendedName>
    <alternativeName>
        <fullName evidence="12">Host-specificity of nodulation protein B</fullName>
    </alternativeName>
</protein>
<dbReference type="HOGENOM" id="CLU_000022_69_2_4"/>
<evidence type="ECO:0000256" key="2">
    <source>
        <dbReference type="ARBA" id="ARBA00008467"/>
    </source>
</evidence>
<evidence type="ECO:0000256" key="4">
    <source>
        <dbReference type="ARBA" id="ARBA00022475"/>
    </source>
</evidence>
<name>W0V219_9BURK</name>
<dbReference type="InterPro" id="IPR016039">
    <property type="entry name" value="Thiolase-like"/>
</dbReference>
<dbReference type="AlphaFoldDB" id="W0V219"/>
<dbReference type="KEGG" id="jag:GJA_1010"/>
<keyword evidence="16" id="KW-1185">Reference proteome</keyword>
<evidence type="ECO:0000256" key="12">
    <source>
        <dbReference type="ARBA" id="ARBA00041756"/>
    </source>
</evidence>
<dbReference type="Pfam" id="PF00109">
    <property type="entry name" value="ketoacyl-synt"/>
    <property type="match status" value="1"/>
</dbReference>
<keyword evidence="6 13" id="KW-0808">Transferase</keyword>
<dbReference type="GO" id="GO:0004315">
    <property type="term" value="F:3-oxoacyl-[acyl-carrier-protein] synthase activity"/>
    <property type="evidence" value="ECO:0007669"/>
    <property type="project" value="InterPro"/>
</dbReference>
<dbReference type="STRING" id="1349767.GJA_1010"/>
<dbReference type="Pfam" id="PF02801">
    <property type="entry name" value="Ketoacyl-synt_C"/>
    <property type="match status" value="1"/>
</dbReference>
<dbReference type="InterPro" id="IPR000794">
    <property type="entry name" value="Beta-ketoacyl_synthase"/>
</dbReference>
<dbReference type="SMART" id="SM00825">
    <property type="entry name" value="PKS_KS"/>
    <property type="match status" value="1"/>
</dbReference>
<dbReference type="PROSITE" id="PS52004">
    <property type="entry name" value="KS3_2"/>
    <property type="match status" value="1"/>
</dbReference>
<dbReference type="RefSeq" id="WP_051780305.1">
    <property type="nucleotide sequence ID" value="NZ_BCTH01000029.1"/>
</dbReference>
<comment type="function">
    <text evidence="10">Proposed to synthesize NOD factor fatty acyl chain. Involved in the synthesis of a highly unsaturated fatty acid moiety, which forms part of a lipo-oligosaccharide that is responsible for host specificity.</text>
</comment>
<reference evidence="15 16" key="1">
    <citation type="journal article" date="2015" name="Genome Announc.">
        <title>Genome Sequence of Mushroom Soft-Rot Pathogen Janthinobacterium agaricidamnosum.</title>
        <authorList>
            <person name="Graupner K."/>
            <person name="Lackner G."/>
            <person name="Hertweck C."/>
        </authorList>
    </citation>
    <scope>NUCLEOTIDE SEQUENCE [LARGE SCALE GENOMIC DNA]</scope>
    <source>
        <strain evidence="16">NBRC 102515 / DSM 9628</strain>
    </source>
</reference>
<dbReference type="PROSITE" id="PS00606">
    <property type="entry name" value="KS3_1"/>
    <property type="match status" value="1"/>
</dbReference>
<evidence type="ECO:0000259" key="14">
    <source>
        <dbReference type="PROSITE" id="PS52004"/>
    </source>
</evidence>
<evidence type="ECO:0000256" key="8">
    <source>
        <dbReference type="ARBA" id="ARBA00022989"/>
    </source>
</evidence>
<keyword evidence="3" id="KW-0536">Nodulation</keyword>
<comment type="similarity">
    <text evidence="2 13">Belongs to the thiolase-like superfamily. Beta-ketoacyl-ACP synthases family.</text>
</comment>
<dbReference type="PANTHER" id="PTHR11712">
    <property type="entry name" value="POLYKETIDE SYNTHASE-RELATED"/>
    <property type="match status" value="1"/>
</dbReference>
<feature type="domain" description="Ketosynthase family 3 (KS3)" evidence="14">
    <location>
        <begin position="12"/>
        <end position="412"/>
    </location>
</feature>
<dbReference type="Gene3D" id="3.40.47.10">
    <property type="match status" value="2"/>
</dbReference>
<keyword evidence="9" id="KW-0472">Membrane</keyword>
<evidence type="ECO:0000256" key="5">
    <source>
        <dbReference type="ARBA" id="ARBA00022519"/>
    </source>
</evidence>
<evidence type="ECO:0000313" key="15">
    <source>
        <dbReference type="EMBL" id="CDG81665.1"/>
    </source>
</evidence>
<dbReference type="InterPro" id="IPR020841">
    <property type="entry name" value="PKS_Beta-ketoAc_synthase_dom"/>
</dbReference>
<keyword evidence="7" id="KW-0812">Transmembrane</keyword>
<dbReference type="InterPro" id="IPR014031">
    <property type="entry name" value="Ketoacyl_synth_C"/>
</dbReference>
<evidence type="ECO:0000256" key="10">
    <source>
        <dbReference type="ARBA" id="ARBA00037576"/>
    </source>
</evidence>
<organism evidence="15 16">
    <name type="scientific">Janthinobacterium agaricidamnosum NBRC 102515 = DSM 9628</name>
    <dbReference type="NCBI Taxonomy" id="1349767"/>
    <lineage>
        <taxon>Bacteria</taxon>
        <taxon>Pseudomonadati</taxon>
        <taxon>Pseudomonadota</taxon>
        <taxon>Betaproteobacteria</taxon>
        <taxon>Burkholderiales</taxon>
        <taxon>Oxalobacteraceae</taxon>
        <taxon>Janthinobacterium</taxon>
    </lineage>
</organism>
<sequence length="414" mass="43008">MSDAGQAGLAEHERVVITGLGCVSPLGIGVAPFWDGVLHGRSALRLVTRGQAGLEISAPAAVVDDFQLQRHVQTPQQAMLDPFAQYALVAAQEAILDAGWPLPVAEPHEVAVILGCTSGGESSRETEAVRFFHQGKRRCNPALVARTNHQAAVGIISMHFGLTGPAFIVHSGCASATHAIAQAYLMVRHGQVRYAITGGCEANVIFSTMTAFHGMGVVASDTCRPFSLHRTGMALGEGAGVLAIETLASARRRGAVIHAELAGVGMSADALDPVNPSARGSAQAMQTALRMARLEPRDIGYINAHGSGTQSNDAVECAAIRQVFGAHADALGISSTKAVHGHALGASGGFEMIATALALRHGLLPPTANFVEPDPCCALDVIANHARQRQVSAALSNSFGLGGVNAVLAVRRWT</sequence>
<evidence type="ECO:0000256" key="6">
    <source>
        <dbReference type="ARBA" id="ARBA00022679"/>
    </source>
</evidence>
<dbReference type="GO" id="GO:0005886">
    <property type="term" value="C:plasma membrane"/>
    <property type="evidence" value="ECO:0007669"/>
    <property type="project" value="UniProtKB-SubCell"/>
</dbReference>
<evidence type="ECO:0000256" key="1">
    <source>
        <dbReference type="ARBA" id="ARBA00004533"/>
    </source>
</evidence>
<evidence type="ECO:0000256" key="7">
    <source>
        <dbReference type="ARBA" id="ARBA00022692"/>
    </source>
</evidence>
<evidence type="ECO:0000313" key="16">
    <source>
        <dbReference type="Proteomes" id="UP000027604"/>
    </source>
</evidence>
<dbReference type="CDD" id="cd00834">
    <property type="entry name" value="KAS_I_II"/>
    <property type="match status" value="1"/>
</dbReference>
<dbReference type="InterPro" id="IPR014030">
    <property type="entry name" value="Ketoacyl_synth_N"/>
</dbReference>
<comment type="subcellular location">
    <subcellularLocation>
        <location evidence="1">Cell inner membrane</location>
    </subcellularLocation>
</comment>
<proteinExistence type="inferred from homology"/>
<dbReference type="eggNOG" id="COG0304">
    <property type="taxonomic scope" value="Bacteria"/>
</dbReference>
<evidence type="ECO:0000256" key="11">
    <source>
        <dbReference type="ARBA" id="ARBA00039445"/>
    </source>
</evidence>
<dbReference type="Proteomes" id="UP000027604">
    <property type="component" value="Chromosome I"/>
</dbReference>
<evidence type="ECO:0000256" key="9">
    <source>
        <dbReference type="ARBA" id="ARBA00023136"/>
    </source>
</evidence>
<keyword evidence="5" id="KW-0997">Cell inner membrane</keyword>
<dbReference type="PANTHER" id="PTHR11712:SF352">
    <property type="entry name" value="3-OXOACYL-[ACYL-CARRIER-PROTEIN] SYNTHASE"/>
    <property type="match status" value="1"/>
</dbReference>